<evidence type="ECO:0008006" key="7">
    <source>
        <dbReference type="Google" id="ProtNLM"/>
    </source>
</evidence>
<feature type="chain" id="PRO_5002240050" description="Plastocyanin-like domain-containing protein" evidence="2">
    <location>
        <begin position="22"/>
        <end position="434"/>
    </location>
</feature>
<feature type="domain" description="Plastocyanin-like" evidence="4">
    <location>
        <begin position="130"/>
        <end position="242"/>
    </location>
</feature>
<dbReference type="VEuPathDB" id="FungiDB:PV07_07956"/>
<feature type="domain" description="Plastocyanin-like" evidence="3">
    <location>
        <begin position="324"/>
        <end position="422"/>
    </location>
</feature>
<proteinExistence type="inferred from homology"/>
<dbReference type="GO" id="GO:0016491">
    <property type="term" value="F:oxidoreductase activity"/>
    <property type="evidence" value="ECO:0007669"/>
    <property type="project" value="InterPro"/>
</dbReference>
<dbReference type="GO" id="GO:0005507">
    <property type="term" value="F:copper ion binding"/>
    <property type="evidence" value="ECO:0007669"/>
    <property type="project" value="InterPro"/>
</dbReference>
<dbReference type="InterPro" id="IPR008972">
    <property type="entry name" value="Cupredoxin"/>
</dbReference>
<dbReference type="Pfam" id="PF07732">
    <property type="entry name" value="Cu-oxidase_3"/>
    <property type="match status" value="1"/>
</dbReference>
<dbReference type="InterPro" id="IPR011706">
    <property type="entry name" value="Cu-oxidase_C"/>
</dbReference>
<evidence type="ECO:0000259" key="3">
    <source>
        <dbReference type="Pfam" id="PF07731"/>
    </source>
</evidence>
<gene>
    <name evidence="5" type="ORF">PV07_07956</name>
</gene>
<keyword evidence="6" id="KW-1185">Reference proteome</keyword>
<organism evidence="5 6">
    <name type="scientific">Cladophialophora immunda</name>
    <dbReference type="NCBI Taxonomy" id="569365"/>
    <lineage>
        <taxon>Eukaryota</taxon>
        <taxon>Fungi</taxon>
        <taxon>Dikarya</taxon>
        <taxon>Ascomycota</taxon>
        <taxon>Pezizomycotina</taxon>
        <taxon>Eurotiomycetes</taxon>
        <taxon>Chaetothyriomycetidae</taxon>
        <taxon>Chaetothyriales</taxon>
        <taxon>Herpotrichiellaceae</taxon>
        <taxon>Cladophialophora</taxon>
    </lineage>
</organism>
<evidence type="ECO:0000259" key="4">
    <source>
        <dbReference type="Pfam" id="PF07732"/>
    </source>
</evidence>
<evidence type="ECO:0000256" key="1">
    <source>
        <dbReference type="ARBA" id="ARBA00010609"/>
    </source>
</evidence>
<dbReference type="STRING" id="569365.A0A0D2CXC5"/>
<dbReference type="AlphaFoldDB" id="A0A0D2CXC5"/>
<dbReference type="GeneID" id="27347150"/>
<evidence type="ECO:0000313" key="5">
    <source>
        <dbReference type="EMBL" id="KIW28279.1"/>
    </source>
</evidence>
<evidence type="ECO:0000313" key="6">
    <source>
        <dbReference type="Proteomes" id="UP000054466"/>
    </source>
</evidence>
<comment type="similarity">
    <text evidence="1">Belongs to the multicopper oxidase family.</text>
</comment>
<dbReference type="Proteomes" id="UP000054466">
    <property type="component" value="Unassembled WGS sequence"/>
</dbReference>
<dbReference type="HOGENOM" id="CLU_037641_0_1_1"/>
<dbReference type="InterPro" id="IPR011707">
    <property type="entry name" value="Cu-oxidase-like_N"/>
</dbReference>
<dbReference type="OrthoDB" id="2121828at2759"/>
<sequence length="434" mass="47218">MAKAIINWSLILLHLTSLAVAASVTQNKTALSSCAASMNGALPSPISSDFHFSGQIRRYYIAAEQISWNYVPSGWDNWLGVPIQDSPRANSTGYTASGSLGTTWQKALYRGYTDATFTELSPQPAWQGINGPTLRAEVGDMIEILFLNRLPNNYATMHSMGLSYNKANDGSLYATSPSPGQESVFMPGDAVAPGECFVYKWVVNEGSAPTQGQVSHMWAYHSYVSMQEDQNAGLIGSTIVYAPGMMNDTMTRHREFVLVYMQYDESDSFMSQTNLELLAGTNVSDGGTDLSSPTPQLNQGYGNWSIWNPQLVNLKSSGQLSATQAPTFSALNGYVCANNAPFEVCVNDPTIWYVSAFGSNPHVFHMHGNGFVLNGNNYAAISINDGEMKTLHSNMTAEGQWQVICHVDNHLAFGMEDNYIVYPAGQCPLPALVG</sequence>
<accession>A0A0D2CXC5</accession>
<dbReference type="EMBL" id="KN847043">
    <property type="protein sequence ID" value="KIW28279.1"/>
    <property type="molecule type" value="Genomic_DNA"/>
</dbReference>
<evidence type="ECO:0000256" key="2">
    <source>
        <dbReference type="SAM" id="SignalP"/>
    </source>
</evidence>
<protein>
    <recommendedName>
        <fullName evidence="7">Plastocyanin-like domain-containing protein</fullName>
    </recommendedName>
</protein>
<reference evidence="5 6" key="1">
    <citation type="submission" date="2015-01" db="EMBL/GenBank/DDBJ databases">
        <title>The Genome Sequence of Cladophialophora immunda CBS83496.</title>
        <authorList>
            <consortium name="The Broad Institute Genomics Platform"/>
            <person name="Cuomo C."/>
            <person name="de Hoog S."/>
            <person name="Gorbushina A."/>
            <person name="Stielow B."/>
            <person name="Teixiera M."/>
            <person name="Abouelleil A."/>
            <person name="Chapman S.B."/>
            <person name="Priest M."/>
            <person name="Young S.K."/>
            <person name="Wortman J."/>
            <person name="Nusbaum C."/>
            <person name="Birren B."/>
        </authorList>
    </citation>
    <scope>NUCLEOTIDE SEQUENCE [LARGE SCALE GENOMIC DNA]</scope>
    <source>
        <strain evidence="5 6">CBS 83496</strain>
    </source>
</reference>
<dbReference type="Pfam" id="PF07731">
    <property type="entry name" value="Cu-oxidase_2"/>
    <property type="match status" value="1"/>
</dbReference>
<dbReference type="SUPFAM" id="SSF49503">
    <property type="entry name" value="Cupredoxins"/>
    <property type="match status" value="2"/>
</dbReference>
<keyword evidence="2" id="KW-0732">Signal</keyword>
<dbReference type="Gene3D" id="2.60.40.420">
    <property type="entry name" value="Cupredoxins - blue copper proteins"/>
    <property type="match status" value="2"/>
</dbReference>
<dbReference type="RefSeq" id="XP_016248495.1">
    <property type="nucleotide sequence ID" value="XM_016395076.1"/>
</dbReference>
<name>A0A0D2CXC5_9EURO</name>
<feature type="signal peptide" evidence="2">
    <location>
        <begin position="1"/>
        <end position="21"/>
    </location>
</feature>